<dbReference type="Gene3D" id="3.40.50.410">
    <property type="entry name" value="von Willebrand factor, type A domain"/>
    <property type="match status" value="1"/>
</dbReference>
<evidence type="ECO:0000259" key="2">
    <source>
        <dbReference type="Pfam" id="PF13519"/>
    </source>
</evidence>
<keyword evidence="1" id="KW-0812">Transmembrane</keyword>
<comment type="caution">
    <text evidence="3">The sequence shown here is derived from an EMBL/GenBank/DDBJ whole genome shotgun (WGS) entry which is preliminary data.</text>
</comment>
<feature type="transmembrane region" description="Helical" evidence="1">
    <location>
        <begin position="293"/>
        <end position="311"/>
    </location>
</feature>
<dbReference type="PANTHER" id="PTHR22550">
    <property type="entry name" value="SPORE GERMINATION PROTEIN"/>
    <property type="match status" value="1"/>
</dbReference>
<evidence type="ECO:0000313" key="3">
    <source>
        <dbReference type="EMBL" id="TKB45889.1"/>
    </source>
</evidence>
<dbReference type="Proteomes" id="UP000307999">
    <property type="component" value="Unassembled WGS sequence"/>
</dbReference>
<dbReference type="InterPro" id="IPR050768">
    <property type="entry name" value="UPF0353/GerABKA_families"/>
</dbReference>
<keyword evidence="1" id="KW-1133">Transmembrane helix</keyword>
<feature type="transmembrane region" description="Helical" evidence="1">
    <location>
        <begin position="12"/>
        <end position="31"/>
    </location>
</feature>
<dbReference type="OrthoDB" id="9807628at2"/>
<evidence type="ECO:0000313" key="4">
    <source>
        <dbReference type="Proteomes" id="UP000307999"/>
    </source>
</evidence>
<keyword evidence="1" id="KW-0472">Membrane</keyword>
<organism evidence="3 4">
    <name type="scientific">Thalassotalea mangrovi</name>
    <dbReference type="NCBI Taxonomy" id="2572245"/>
    <lineage>
        <taxon>Bacteria</taxon>
        <taxon>Pseudomonadati</taxon>
        <taxon>Pseudomonadota</taxon>
        <taxon>Gammaproteobacteria</taxon>
        <taxon>Alteromonadales</taxon>
        <taxon>Colwelliaceae</taxon>
        <taxon>Thalassotalea</taxon>
    </lineage>
</organism>
<name>A0A4U1B5X1_9GAMM</name>
<dbReference type="RefSeq" id="WP_136735284.1">
    <property type="nucleotide sequence ID" value="NZ_SWDB01000011.1"/>
</dbReference>
<protein>
    <submittedName>
        <fullName evidence="3">VWA domain-containing protein</fullName>
    </submittedName>
</protein>
<dbReference type="AlphaFoldDB" id="A0A4U1B5X1"/>
<dbReference type="Pfam" id="PF13519">
    <property type="entry name" value="VWA_2"/>
    <property type="match status" value="1"/>
</dbReference>
<dbReference type="EMBL" id="SWDB01000011">
    <property type="protein sequence ID" value="TKB45889.1"/>
    <property type="molecule type" value="Genomic_DNA"/>
</dbReference>
<accession>A0A4U1B5X1</accession>
<evidence type="ECO:0000256" key="1">
    <source>
        <dbReference type="SAM" id="Phobius"/>
    </source>
</evidence>
<feature type="domain" description="VWFA" evidence="2">
    <location>
        <begin position="99"/>
        <end position="205"/>
    </location>
</feature>
<dbReference type="InterPro" id="IPR036465">
    <property type="entry name" value="vWFA_dom_sf"/>
</dbReference>
<proteinExistence type="predicted"/>
<dbReference type="InterPro" id="IPR002035">
    <property type="entry name" value="VWF_A"/>
</dbReference>
<reference evidence="3 4" key="1">
    <citation type="submission" date="2019-04" db="EMBL/GenBank/DDBJ databases">
        <title>Thalassotalea guangxiensis sp. nov., isolated from sediment of the coastal wetland.</title>
        <authorList>
            <person name="Zheng S."/>
            <person name="Zhang D."/>
        </authorList>
    </citation>
    <scope>NUCLEOTIDE SEQUENCE [LARGE SCALE GENOMIC DNA]</scope>
    <source>
        <strain evidence="3 4">ZS-4</strain>
    </source>
</reference>
<keyword evidence="4" id="KW-1185">Reference proteome</keyword>
<dbReference type="PANTHER" id="PTHR22550:SF14">
    <property type="entry name" value="VWFA DOMAIN-CONTAINING PROTEIN"/>
    <property type="match status" value="1"/>
</dbReference>
<sequence length="320" mass="36018">MIDWASLQHFHFIRPEYLLLFLVLFALFLSFRKTDDSLRFWQQVMSSEMLEHLTVKGNNVTWFSPSRLMPVAGCLAIIVAAGPTVTQQPSPFQQDQAALVIALDVTPTMQQSDLAPSRLLRAKQKLQDLLTLRGDSATALIAYAGSAHVVMPLTRDSNMIKQFIKPLSPAIMPRSGKIAQNILPPASQLLSETQVPGTILLVTDGVSSDAEQDFQTFFASHQHQLLIWAIGDKKVKARPGADFLPLQLDSLQQLSKVSHGRMVLFDHSKDDVRAINDYINNNLMIIQDGSRPWLDAGYPLVFAVAFLYLFWFRRGWTLQW</sequence>
<gene>
    <name evidence="3" type="ORF">E8M12_06475</name>
</gene>
<dbReference type="SUPFAM" id="SSF53300">
    <property type="entry name" value="vWA-like"/>
    <property type="match status" value="1"/>
</dbReference>